<reference evidence="3" key="1">
    <citation type="submission" date="2014-01" db="EMBL/GenBank/DDBJ databases">
        <title>The Genome Sequence of Anopheles farauti FAR1 (V2).</title>
        <authorList>
            <consortium name="The Broad Institute Genomics Platform"/>
            <person name="Neafsey D.E."/>
            <person name="Besansky N."/>
            <person name="Howell P."/>
            <person name="Walton C."/>
            <person name="Young S.K."/>
            <person name="Zeng Q."/>
            <person name="Gargeya S."/>
            <person name="Fitzgerald M."/>
            <person name="Haas B."/>
            <person name="Abouelleil A."/>
            <person name="Allen A.W."/>
            <person name="Alvarado L."/>
            <person name="Arachchi H.M."/>
            <person name="Berlin A.M."/>
            <person name="Chapman S.B."/>
            <person name="Gainer-Dewar J."/>
            <person name="Goldberg J."/>
            <person name="Griggs A."/>
            <person name="Gujja S."/>
            <person name="Hansen M."/>
            <person name="Howarth C."/>
            <person name="Imamovic A."/>
            <person name="Ireland A."/>
            <person name="Larimer J."/>
            <person name="McCowan C."/>
            <person name="Murphy C."/>
            <person name="Pearson M."/>
            <person name="Poon T.W."/>
            <person name="Priest M."/>
            <person name="Roberts A."/>
            <person name="Saif S."/>
            <person name="Shea T."/>
            <person name="Sisk P."/>
            <person name="Sykes S."/>
            <person name="Wortman J."/>
            <person name="Nusbaum C."/>
            <person name="Birren B."/>
        </authorList>
    </citation>
    <scope>NUCLEOTIDE SEQUENCE [LARGE SCALE GENOMIC DNA]</scope>
    <source>
        <strain evidence="3">FAR1</strain>
    </source>
</reference>
<dbReference type="InterPro" id="IPR038832">
    <property type="entry name" value="CDCA3"/>
</dbReference>
<feature type="compositionally biased region" description="Polar residues" evidence="1">
    <location>
        <begin position="308"/>
        <end position="325"/>
    </location>
</feature>
<evidence type="ECO:0000313" key="3">
    <source>
        <dbReference type="Proteomes" id="UP000075886"/>
    </source>
</evidence>
<reference evidence="2" key="2">
    <citation type="submission" date="2020-05" db="UniProtKB">
        <authorList>
            <consortium name="EnsemblMetazoa"/>
        </authorList>
    </citation>
    <scope>IDENTIFICATION</scope>
    <source>
        <strain evidence="2">FAR1</strain>
    </source>
</reference>
<dbReference type="EnsemblMetazoa" id="AFAF017502-RA">
    <property type="protein sequence ID" value="AFAF017502-PA"/>
    <property type="gene ID" value="AFAF017502"/>
</dbReference>
<evidence type="ECO:0000313" key="2">
    <source>
        <dbReference type="EnsemblMetazoa" id="AFAF017502-PA"/>
    </source>
</evidence>
<dbReference type="EMBL" id="AXCN02000589">
    <property type="status" value="NOT_ANNOTATED_CDS"/>
    <property type="molecule type" value="Genomic_DNA"/>
</dbReference>
<keyword evidence="3" id="KW-1185">Reference proteome</keyword>
<protein>
    <submittedName>
        <fullName evidence="2">Uncharacterized protein</fullName>
    </submittedName>
</protein>
<dbReference type="AlphaFoldDB" id="A0A182QV52"/>
<feature type="region of interest" description="Disordered" evidence="1">
    <location>
        <begin position="304"/>
        <end position="333"/>
    </location>
</feature>
<dbReference type="PANTHER" id="PTHR34756">
    <property type="entry name" value="CELL DIVISION CYCLE-ASSOCIATED PROTEIN 3"/>
    <property type="match status" value="1"/>
</dbReference>
<name>A0A182QV52_9DIPT</name>
<accession>A0A182QV52</accession>
<dbReference type="PANTHER" id="PTHR34756:SF1">
    <property type="entry name" value="CELL DIVISION CYCLE-ASSOCIATED PROTEIN 3"/>
    <property type="match status" value="1"/>
</dbReference>
<organism evidence="2 3">
    <name type="scientific">Anopheles farauti</name>
    <dbReference type="NCBI Taxonomy" id="69004"/>
    <lineage>
        <taxon>Eukaryota</taxon>
        <taxon>Metazoa</taxon>
        <taxon>Ecdysozoa</taxon>
        <taxon>Arthropoda</taxon>
        <taxon>Hexapoda</taxon>
        <taxon>Insecta</taxon>
        <taxon>Pterygota</taxon>
        <taxon>Neoptera</taxon>
        <taxon>Endopterygota</taxon>
        <taxon>Diptera</taxon>
        <taxon>Nematocera</taxon>
        <taxon>Culicoidea</taxon>
        <taxon>Culicidae</taxon>
        <taxon>Anophelinae</taxon>
        <taxon>Anopheles</taxon>
    </lineage>
</organism>
<dbReference type="STRING" id="69004.A0A182QV52"/>
<dbReference type="Proteomes" id="UP000075886">
    <property type="component" value="Unassembled WGS sequence"/>
</dbReference>
<proteinExistence type="predicted"/>
<feature type="compositionally biased region" description="Low complexity" evidence="1">
    <location>
        <begin position="1"/>
        <end position="12"/>
    </location>
</feature>
<feature type="region of interest" description="Disordered" evidence="1">
    <location>
        <begin position="1"/>
        <end position="35"/>
    </location>
</feature>
<sequence>MGSLNSKVSSSSANIQEQDNGMFLDPRSPTLHINRSPISQEGRATYASISKVKDLTSVLTEPAGDSLHTPNHLLPKRFQSIIDPRSPSTFTRTPLIVDPESVADCSLTNVVSSLQYGECSIVQPESDNLDGSYKDCDYELEVPDLNDLRIEYDDTEPIIEPQRDEKEHTIFEDAEMVPCAGIDPRSPSIAIARTPMVLRDDEDEEEETVQVAALLQASEGELKVKVEKQQRTPQQDNTPVVSRYPLDELTPKKEKLTPVSVRYGNRTPLGCMTNTGSATNNIRKMALIGQIKQCMVADEQKLLPRGGNTDSAELSISTKQSNRNSRIPKLRMS</sequence>
<evidence type="ECO:0000256" key="1">
    <source>
        <dbReference type="SAM" id="MobiDB-lite"/>
    </source>
</evidence>
<dbReference type="VEuPathDB" id="VectorBase:AFAF017502"/>